<evidence type="ECO:0000256" key="13">
    <source>
        <dbReference type="PIRNR" id="PIRNR004930"/>
    </source>
</evidence>
<comment type="function">
    <text evidence="13">Required for the formation of a threonylcarbamoyl group on adenosine at position 37 (t(6)A37) in tRNAs that read codons beginning with adenine.</text>
</comment>
<evidence type="ECO:0000313" key="16">
    <source>
        <dbReference type="EMBL" id="MBB6002491.1"/>
    </source>
</evidence>
<evidence type="ECO:0000256" key="10">
    <source>
        <dbReference type="ARBA" id="ARBA00022840"/>
    </source>
</evidence>
<dbReference type="PROSITE" id="PS51163">
    <property type="entry name" value="YRDC"/>
    <property type="match status" value="1"/>
</dbReference>
<feature type="binding site" evidence="14">
    <location>
        <position position="133"/>
    </location>
    <ligand>
        <name>L-threonine</name>
        <dbReference type="ChEBI" id="CHEBI:57926"/>
    </ligand>
</feature>
<protein>
    <recommendedName>
        <fullName evidence="4 13">Threonylcarbamoyl-AMP synthase</fullName>
        <shortName evidence="13">TC-AMP synthase</shortName>
        <ecNumber evidence="3 13">2.7.7.87</ecNumber>
    </recommendedName>
    <alternativeName>
        <fullName evidence="11 13">L-threonylcarbamoyladenylate synthase</fullName>
    </alternativeName>
</protein>
<evidence type="ECO:0000256" key="11">
    <source>
        <dbReference type="ARBA" id="ARBA00029774"/>
    </source>
</evidence>
<dbReference type="PANTHER" id="PTHR17490">
    <property type="entry name" value="SUA5"/>
    <property type="match status" value="1"/>
</dbReference>
<evidence type="ECO:0000256" key="3">
    <source>
        <dbReference type="ARBA" id="ARBA00012584"/>
    </source>
</evidence>
<feature type="binding site" evidence="14">
    <location>
        <position position="135"/>
    </location>
    <ligand>
        <name>ATP</name>
        <dbReference type="ChEBI" id="CHEBI:30616"/>
    </ligand>
</feature>
<feature type="domain" description="YrdC-like" evidence="15">
    <location>
        <begin position="5"/>
        <end position="191"/>
    </location>
</feature>
<evidence type="ECO:0000256" key="12">
    <source>
        <dbReference type="ARBA" id="ARBA00048366"/>
    </source>
</evidence>
<proteinExistence type="inferred from homology"/>
<reference evidence="16 17" key="1">
    <citation type="submission" date="2020-08" db="EMBL/GenBank/DDBJ databases">
        <title>Functional genomics of gut bacteria from endangered species of beetles.</title>
        <authorList>
            <person name="Carlos-Shanley C."/>
        </authorList>
    </citation>
    <scope>NUCLEOTIDE SEQUENCE [LARGE SCALE GENOMIC DNA]</scope>
    <source>
        <strain evidence="16 17">S00070</strain>
    </source>
</reference>
<evidence type="ECO:0000256" key="9">
    <source>
        <dbReference type="ARBA" id="ARBA00022741"/>
    </source>
</evidence>
<dbReference type="Pfam" id="PF01300">
    <property type="entry name" value="Sua5_yciO_yrdC"/>
    <property type="match status" value="1"/>
</dbReference>
<dbReference type="GO" id="GO:0000049">
    <property type="term" value="F:tRNA binding"/>
    <property type="evidence" value="ECO:0007669"/>
    <property type="project" value="TreeGrafter"/>
</dbReference>
<dbReference type="NCBIfam" id="TIGR00057">
    <property type="entry name" value="L-threonylcarbamoyladenylate synthase"/>
    <property type="match status" value="1"/>
</dbReference>
<evidence type="ECO:0000256" key="5">
    <source>
        <dbReference type="ARBA" id="ARBA00022490"/>
    </source>
</evidence>
<evidence type="ECO:0000313" key="17">
    <source>
        <dbReference type="Proteomes" id="UP000524404"/>
    </source>
</evidence>
<evidence type="ECO:0000256" key="2">
    <source>
        <dbReference type="ARBA" id="ARBA00007663"/>
    </source>
</evidence>
<dbReference type="GO" id="GO:0005737">
    <property type="term" value="C:cytoplasm"/>
    <property type="evidence" value="ECO:0007669"/>
    <property type="project" value="UniProtKB-SubCell"/>
</dbReference>
<dbReference type="InterPro" id="IPR006070">
    <property type="entry name" value="Sua5-like_dom"/>
</dbReference>
<dbReference type="Gene3D" id="3.90.870.10">
    <property type="entry name" value="DHBP synthase"/>
    <property type="match status" value="1"/>
</dbReference>
<organism evidence="16 17">
    <name type="scientific">Arcicella rosea</name>
    <dbReference type="NCBI Taxonomy" id="502909"/>
    <lineage>
        <taxon>Bacteria</taxon>
        <taxon>Pseudomonadati</taxon>
        <taxon>Bacteroidota</taxon>
        <taxon>Cytophagia</taxon>
        <taxon>Cytophagales</taxon>
        <taxon>Flectobacillaceae</taxon>
        <taxon>Arcicella</taxon>
    </lineage>
</organism>
<dbReference type="PANTHER" id="PTHR17490:SF16">
    <property type="entry name" value="THREONYLCARBAMOYL-AMP SYNTHASE"/>
    <property type="match status" value="1"/>
</dbReference>
<feature type="binding site" evidence="14">
    <location>
        <position position="54"/>
    </location>
    <ligand>
        <name>ATP</name>
        <dbReference type="ChEBI" id="CHEBI:30616"/>
    </ligand>
</feature>
<name>A0A841ESS1_9BACT</name>
<dbReference type="InterPro" id="IPR005145">
    <property type="entry name" value="Sua5_C"/>
</dbReference>
<dbReference type="GO" id="GO:0061710">
    <property type="term" value="F:L-threonylcarbamoyladenylate synthase"/>
    <property type="evidence" value="ECO:0007669"/>
    <property type="project" value="UniProtKB-EC"/>
</dbReference>
<keyword evidence="10 13" id="KW-0067">ATP-binding</keyword>
<dbReference type="InterPro" id="IPR050156">
    <property type="entry name" value="TC-AMP_synthase_SUA5"/>
</dbReference>
<evidence type="ECO:0000256" key="7">
    <source>
        <dbReference type="ARBA" id="ARBA00022694"/>
    </source>
</evidence>
<dbReference type="GO" id="GO:0005524">
    <property type="term" value="F:ATP binding"/>
    <property type="evidence" value="ECO:0007669"/>
    <property type="project" value="UniProtKB-UniRule"/>
</dbReference>
<feature type="binding site" evidence="14">
    <location>
        <position position="113"/>
    </location>
    <ligand>
        <name>L-threonine</name>
        <dbReference type="ChEBI" id="CHEBI:57926"/>
    </ligand>
</feature>
<comment type="catalytic activity">
    <reaction evidence="12 13">
        <text>L-threonine + hydrogencarbonate + ATP = L-threonylcarbamoyladenylate + diphosphate + H2O</text>
        <dbReference type="Rhea" id="RHEA:36407"/>
        <dbReference type="ChEBI" id="CHEBI:15377"/>
        <dbReference type="ChEBI" id="CHEBI:17544"/>
        <dbReference type="ChEBI" id="CHEBI:30616"/>
        <dbReference type="ChEBI" id="CHEBI:33019"/>
        <dbReference type="ChEBI" id="CHEBI:57926"/>
        <dbReference type="ChEBI" id="CHEBI:73682"/>
        <dbReference type="EC" id="2.7.7.87"/>
    </reaction>
</comment>
<feature type="binding site" evidence="14">
    <location>
        <position position="173"/>
    </location>
    <ligand>
        <name>L-threonine</name>
        <dbReference type="ChEBI" id="CHEBI:57926"/>
    </ligand>
</feature>
<dbReference type="GO" id="GO:0006450">
    <property type="term" value="P:regulation of translational fidelity"/>
    <property type="evidence" value="ECO:0007669"/>
    <property type="project" value="TreeGrafter"/>
</dbReference>
<dbReference type="InterPro" id="IPR010923">
    <property type="entry name" value="T(6)A37_SUA5"/>
</dbReference>
<feature type="binding site" evidence="14">
    <location>
        <position position="143"/>
    </location>
    <ligand>
        <name>ATP</name>
        <dbReference type="ChEBI" id="CHEBI:30616"/>
    </ligand>
</feature>
<comment type="caution">
    <text evidence="16">The sequence shown here is derived from an EMBL/GenBank/DDBJ whole genome shotgun (WGS) entry which is preliminary data.</text>
</comment>
<dbReference type="Gene3D" id="3.40.50.11030">
    <property type="entry name" value="Threonylcarbamoyl-AMP synthase, C-terminal domain"/>
    <property type="match status" value="1"/>
</dbReference>
<dbReference type="GO" id="GO:0003725">
    <property type="term" value="F:double-stranded RNA binding"/>
    <property type="evidence" value="ECO:0007669"/>
    <property type="project" value="UniProtKB-UniRule"/>
</dbReference>
<dbReference type="InterPro" id="IPR038385">
    <property type="entry name" value="Sua5/YwlC_C"/>
</dbReference>
<dbReference type="Proteomes" id="UP000524404">
    <property type="component" value="Unassembled WGS sequence"/>
</dbReference>
<sequence length="319" mass="35216">MIEVTKDINRAAFFLNNNEVIGMPTETVYGLAGNIYSEQAIKKIFEVKKRPFYNPLIVHIKSVEYLDKVAVEIPEQAIKLSNHFWPGPLTLLLKKHPSIPNIITAGKETVAVRIPKHPTAQSLLALLDYPLAAPSANPFGSISPTTAEHVAEYFSEKIPAVLDGGASENGLESTIIGFIDNQAVLFRHGAISIEEIEAVIGKIAIKTSAKDQPDAPGMLLKHYAPNTPTFVTDDVKSMINSFSRKKVGLILFKEQLENLGKYTHEVLSEKGDLQEAGANLYAAMHRLDKQKLDAIIIEKLPDIGIGRSINDRLERARFK</sequence>
<gene>
    <name evidence="16" type="ORF">HNP25_001143</name>
</gene>
<evidence type="ECO:0000256" key="14">
    <source>
        <dbReference type="PIRSR" id="PIRSR004930-1"/>
    </source>
</evidence>
<dbReference type="Pfam" id="PF03481">
    <property type="entry name" value="Sua5_C"/>
    <property type="match status" value="1"/>
</dbReference>
<evidence type="ECO:0000256" key="8">
    <source>
        <dbReference type="ARBA" id="ARBA00022695"/>
    </source>
</evidence>
<keyword evidence="8 13" id="KW-0548">Nucleotidyltransferase</keyword>
<dbReference type="RefSeq" id="WP_184131608.1">
    <property type="nucleotide sequence ID" value="NZ_JACHKT010000006.1"/>
</dbReference>
<feature type="binding site" evidence="14">
    <location>
        <position position="187"/>
    </location>
    <ligand>
        <name>ATP</name>
        <dbReference type="ChEBI" id="CHEBI:30616"/>
    </ligand>
</feature>
<feature type="binding site" evidence="14">
    <location>
        <position position="59"/>
    </location>
    <ligand>
        <name>ATP</name>
        <dbReference type="ChEBI" id="CHEBI:30616"/>
    </ligand>
</feature>
<feature type="binding site" evidence="14">
    <location>
        <position position="223"/>
    </location>
    <ligand>
        <name>ATP</name>
        <dbReference type="ChEBI" id="CHEBI:30616"/>
    </ligand>
</feature>
<keyword evidence="5 13" id="KW-0963">Cytoplasm</keyword>
<feature type="binding site" evidence="14">
    <location>
        <position position="27"/>
    </location>
    <ligand>
        <name>L-threonine</name>
        <dbReference type="ChEBI" id="CHEBI:57926"/>
    </ligand>
</feature>
<comment type="similarity">
    <text evidence="2 13">Belongs to the SUA5 family.</text>
</comment>
<dbReference type="FunFam" id="3.90.870.10:FF:000009">
    <property type="entry name" value="Threonylcarbamoyl-AMP synthase, putative"/>
    <property type="match status" value="1"/>
</dbReference>
<keyword evidence="6 13" id="KW-0808">Transferase</keyword>
<evidence type="ECO:0000256" key="1">
    <source>
        <dbReference type="ARBA" id="ARBA00004496"/>
    </source>
</evidence>
<keyword evidence="9 13" id="KW-0547">Nucleotide-binding</keyword>
<dbReference type="EC" id="2.7.7.87" evidence="3 13"/>
<evidence type="ECO:0000256" key="6">
    <source>
        <dbReference type="ARBA" id="ARBA00022679"/>
    </source>
</evidence>
<comment type="subcellular location">
    <subcellularLocation>
        <location evidence="1 13">Cytoplasm</location>
    </subcellularLocation>
</comment>
<feature type="binding site" evidence="14">
    <location>
        <position position="50"/>
    </location>
    <ligand>
        <name>ATP</name>
        <dbReference type="ChEBI" id="CHEBI:30616"/>
    </ligand>
</feature>
<dbReference type="PIRSF" id="PIRSF004930">
    <property type="entry name" value="Tln_factor_SUA5"/>
    <property type="match status" value="1"/>
</dbReference>
<accession>A0A841ESS1</accession>
<dbReference type="SUPFAM" id="SSF55821">
    <property type="entry name" value="YrdC/RibB"/>
    <property type="match status" value="1"/>
</dbReference>
<dbReference type="AlphaFoldDB" id="A0A841ESS1"/>
<evidence type="ECO:0000259" key="15">
    <source>
        <dbReference type="PROSITE" id="PS51163"/>
    </source>
</evidence>
<keyword evidence="17" id="KW-1185">Reference proteome</keyword>
<evidence type="ECO:0000256" key="4">
    <source>
        <dbReference type="ARBA" id="ARBA00015492"/>
    </source>
</evidence>
<keyword evidence="7 13" id="KW-0819">tRNA processing</keyword>
<dbReference type="GO" id="GO:0008033">
    <property type="term" value="P:tRNA processing"/>
    <property type="evidence" value="ECO:0007669"/>
    <property type="project" value="UniProtKB-KW"/>
</dbReference>
<feature type="binding site" evidence="14">
    <location>
        <position position="109"/>
    </location>
    <ligand>
        <name>ATP</name>
        <dbReference type="ChEBI" id="CHEBI:30616"/>
    </ligand>
</feature>
<dbReference type="EMBL" id="JACHKT010000006">
    <property type="protein sequence ID" value="MBB6002491.1"/>
    <property type="molecule type" value="Genomic_DNA"/>
</dbReference>
<dbReference type="InterPro" id="IPR017945">
    <property type="entry name" value="DHBP_synth_RibB-like_a/b_dom"/>
</dbReference>